<dbReference type="PROSITE" id="PS51257">
    <property type="entry name" value="PROKAR_LIPOPROTEIN"/>
    <property type="match status" value="1"/>
</dbReference>
<dbReference type="EMBL" id="JARXNH020000053">
    <property type="protein sequence ID" value="MEK0248612.1"/>
    <property type="molecule type" value="Genomic_DNA"/>
</dbReference>
<feature type="chain" id="PRO_5046788052" description="Lipoprotein" evidence="1">
    <location>
        <begin position="22"/>
        <end position="94"/>
    </location>
</feature>
<evidence type="ECO:0000313" key="3">
    <source>
        <dbReference type="Proteomes" id="UP001334005"/>
    </source>
</evidence>
<accession>A0ABU8Z5E6</accession>
<dbReference type="RefSeq" id="WP_095103737.1">
    <property type="nucleotide sequence ID" value="NZ_JARXNH020000053.1"/>
</dbReference>
<feature type="signal peptide" evidence="1">
    <location>
        <begin position="1"/>
        <end position="21"/>
    </location>
</feature>
<evidence type="ECO:0000313" key="2">
    <source>
        <dbReference type="EMBL" id="MEK0248612.1"/>
    </source>
</evidence>
<sequence>MKRFLTTTLLAATLASGMACAADPSIPWADNSGGTENTHIAAMGQNLNTQHQQISKTSEGVWAANSGSIQSDEAALSSTKPAFSGYPQLMPHQG</sequence>
<reference evidence="2 3" key="1">
    <citation type="submission" date="2024-03" db="EMBL/GenBank/DDBJ databases">
        <title>Two novel Raoultella species associated with bleeding cankers of broadleaf hosts, Raoultella scottia sp. nov. and Raoultella lignicola sp. nov.</title>
        <authorList>
            <person name="Brady C.L."/>
        </authorList>
    </citation>
    <scope>NUCLEOTIDE SEQUENCE [LARGE SCALE GENOMIC DNA]</scope>
    <source>
        <strain evidence="2 3">BAC 10a-01-01</strain>
    </source>
</reference>
<protein>
    <recommendedName>
        <fullName evidence="4">Lipoprotein</fullName>
    </recommendedName>
</protein>
<keyword evidence="3" id="KW-1185">Reference proteome</keyword>
<evidence type="ECO:0000256" key="1">
    <source>
        <dbReference type="SAM" id="SignalP"/>
    </source>
</evidence>
<evidence type="ECO:0008006" key="4">
    <source>
        <dbReference type="Google" id="ProtNLM"/>
    </source>
</evidence>
<dbReference type="Proteomes" id="UP001334005">
    <property type="component" value="Unassembled WGS sequence"/>
</dbReference>
<name>A0ABU8Z5E6_9ENTR</name>
<organism evidence="2 3">
    <name type="scientific">Raoultella scottii</name>
    <dbReference type="NCBI Taxonomy" id="3040937"/>
    <lineage>
        <taxon>Bacteria</taxon>
        <taxon>Pseudomonadati</taxon>
        <taxon>Pseudomonadota</taxon>
        <taxon>Gammaproteobacteria</taxon>
        <taxon>Enterobacterales</taxon>
        <taxon>Enterobacteriaceae</taxon>
        <taxon>Klebsiella/Raoultella group</taxon>
        <taxon>Raoultella</taxon>
    </lineage>
</organism>
<gene>
    <name evidence="2" type="ORF">QFI66_010905</name>
</gene>
<comment type="caution">
    <text evidence="2">The sequence shown here is derived from an EMBL/GenBank/DDBJ whole genome shotgun (WGS) entry which is preliminary data.</text>
</comment>
<proteinExistence type="predicted"/>
<keyword evidence="1" id="KW-0732">Signal</keyword>